<organism evidence="2 3">
    <name type="scientific">Bosea vaviloviae</name>
    <dbReference type="NCBI Taxonomy" id="1526658"/>
    <lineage>
        <taxon>Bacteria</taxon>
        <taxon>Pseudomonadati</taxon>
        <taxon>Pseudomonadota</taxon>
        <taxon>Alphaproteobacteria</taxon>
        <taxon>Hyphomicrobiales</taxon>
        <taxon>Boseaceae</taxon>
        <taxon>Bosea</taxon>
    </lineage>
</organism>
<dbReference type="AlphaFoldDB" id="A0A1D7U7P2"/>
<evidence type="ECO:0000313" key="2">
    <source>
        <dbReference type="EMBL" id="AOO83392.1"/>
    </source>
</evidence>
<protein>
    <submittedName>
        <fullName evidence="2">Plasmid stabilization protein</fullName>
    </submittedName>
</protein>
<dbReference type="Pfam" id="PF05016">
    <property type="entry name" value="ParE_toxin"/>
    <property type="match status" value="1"/>
</dbReference>
<dbReference type="KEGG" id="bvv:BHK69_25750"/>
<dbReference type="STRING" id="1526658.BHK69_25750"/>
<dbReference type="Gene3D" id="3.30.2310.20">
    <property type="entry name" value="RelE-like"/>
    <property type="match status" value="1"/>
</dbReference>
<name>A0A1D7U7P2_9HYPH</name>
<gene>
    <name evidence="2" type="ORF">BHK69_25750</name>
</gene>
<dbReference type="RefSeq" id="WP_069692592.1">
    <property type="nucleotide sequence ID" value="NZ_CP017147.1"/>
</dbReference>
<proteinExistence type="predicted"/>
<reference evidence="2 3" key="1">
    <citation type="journal article" date="2015" name="Antonie Van Leeuwenhoek">
        <title>Bosea vaviloviae sp. nov., a new species of slow-growing rhizobia isolated from nodules of the relict species Vavilovia formosa (Stev.) Fed.</title>
        <authorList>
            <person name="Safronova V.I."/>
            <person name="Kuznetsova I.G."/>
            <person name="Sazanova A.L."/>
            <person name="Kimeklis A.K."/>
            <person name="Belimov A.A."/>
            <person name="Andronov E.E."/>
            <person name="Pinaev A.G."/>
            <person name="Chizhevskaya E.P."/>
            <person name="Pukhaev A.R."/>
            <person name="Popov K.P."/>
            <person name="Willems A."/>
            <person name="Tikhonovich I.A."/>
        </authorList>
    </citation>
    <scope>NUCLEOTIDE SEQUENCE [LARGE SCALE GENOMIC DNA]</scope>
    <source>
        <strain evidence="2 3">Vaf18</strain>
    </source>
</reference>
<accession>A0A1D7U7P2</accession>
<dbReference type="OrthoDB" id="5457915at2"/>
<evidence type="ECO:0000313" key="3">
    <source>
        <dbReference type="Proteomes" id="UP000094969"/>
    </source>
</evidence>
<dbReference type="Proteomes" id="UP000094969">
    <property type="component" value="Chromosome"/>
</dbReference>
<keyword evidence="1" id="KW-1277">Toxin-antitoxin system</keyword>
<dbReference type="InterPro" id="IPR007712">
    <property type="entry name" value="RelE/ParE_toxin"/>
</dbReference>
<dbReference type="EMBL" id="CP017147">
    <property type="protein sequence ID" value="AOO83392.1"/>
    <property type="molecule type" value="Genomic_DNA"/>
</dbReference>
<dbReference type="InterPro" id="IPR035093">
    <property type="entry name" value="RelE/ParE_toxin_dom_sf"/>
</dbReference>
<sequence length="103" mass="11784">MRQLRYNDAARDDLLAIARYIRLSSGSSEIARSFVGTFRIQCEKIAALPGTIGRARSELQSDLRSFAFKGYVILFRYVEDTVEIVNILERHRDIGAEFKTDQP</sequence>
<evidence type="ECO:0000256" key="1">
    <source>
        <dbReference type="ARBA" id="ARBA00022649"/>
    </source>
</evidence>
<keyword evidence="3" id="KW-1185">Reference proteome</keyword>